<dbReference type="OrthoDB" id="278212at2759"/>
<dbReference type="KEGG" id="ndi:NDAI_0A02410"/>
<dbReference type="eggNOG" id="KOG2536">
    <property type="taxonomic scope" value="Eukaryota"/>
</dbReference>
<dbReference type="EMBL" id="HE580267">
    <property type="protein sequence ID" value="CCD22399.1"/>
    <property type="molecule type" value="Genomic_DNA"/>
</dbReference>
<dbReference type="GO" id="GO:0042256">
    <property type="term" value="P:cytosolic ribosome assembly"/>
    <property type="evidence" value="ECO:0007669"/>
    <property type="project" value="TreeGrafter"/>
</dbReference>
<organism evidence="1 2">
    <name type="scientific">Naumovozyma dairenensis (strain ATCC 10597 / BCRC 20456 / CBS 421 / NBRC 0211 / NRRL Y-12639)</name>
    <name type="common">Saccharomyces dairenensis</name>
    <dbReference type="NCBI Taxonomy" id="1071378"/>
    <lineage>
        <taxon>Eukaryota</taxon>
        <taxon>Fungi</taxon>
        <taxon>Dikarya</taxon>
        <taxon>Ascomycota</taxon>
        <taxon>Saccharomycotina</taxon>
        <taxon>Saccharomycetes</taxon>
        <taxon>Saccharomycetales</taxon>
        <taxon>Saccharomycetaceae</taxon>
        <taxon>Naumovozyma</taxon>
    </lineage>
</organism>
<dbReference type="Pfam" id="PF02330">
    <property type="entry name" value="MAM33"/>
    <property type="match status" value="1"/>
</dbReference>
<dbReference type="PANTHER" id="PTHR10826">
    <property type="entry name" value="COMPLEMENT COMPONENT 1"/>
    <property type="match status" value="1"/>
</dbReference>
<name>G0W3L1_NAUDC</name>
<reference evidence="1 2" key="1">
    <citation type="journal article" date="2011" name="Proc. Natl. Acad. Sci. U.S.A.">
        <title>Evolutionary erosion of yeast sex chromosomes by mating-type switching accidents.</title>
        <authorList>
            <person name="Gordon J.L."/>
            <person name="Armisen D."/>
            <person name="Proux-Wera E."/>
            <person name="Oheigeartaigh S.S."/>
            <person name="Byrne K.P."/>
            <person name="Wolfe K.H."/>
        </authorList>
    </citation>
    <scope>NUCLEOTIDE SEQUENCE [LARGE SCALE GENOMIC DNA]</scope>
    <source>
        <strain evidence="2">ATCC 10597 / BCRC 20456 / CBS 421 / NBRC 0211 / NRRL Y-12639</strain>
    </source>
</reference>
<dbReference type="PANTHER" id="PTHR10826:SF1">
    <property type="entry name" value="COMPLEMENT COMPONENT 1 Q SUBCOMPONENT-BINDING PROTEIN, MITOCHONDRIAL"/>
    <property type="match status" value="1"/>
</dbReference>
<dbReference type="InterPro" id="IPR036561">
    <property type="entry name" value="MAM33_sf"/>
</dbReference>
<dbReference type="RefSeq" id="XP_003667642.1">
    <property type="nucleotide sequence ID" value="XM_003667594.1"/>
</dbReference>
<dbReference type="GO" id="GO:0005759">
    <property type="term" value="C:mitochondrial matrix"/>
    <property type="evidence" value="ECO:0007669"/>
    <property type="project" value="EnsemblFungi"/>
</dbReference>
<evidence type="ECO:0000313" key="2">
    <source>
        <dbReference type="Proteomes" id="UP000000689"/>
    </source>
</evidence>
<gene>
    <name evidence="1" type="primary">NDAI0A02410</name>
    <name evidence="1" type="ordered locus">NDAI_0A02410</name>
</gene>
<dbReference type="Proteomes" id="UP000000689">
    <property type="component" value="Chromosome 1"/>
</dbReference>
<accession>G0W3L1</accession>
<dbReference type="InterPro" id="IPR003428">
    <property type="entry name" value="MAM33"/>
</dbReference>
<proteinExistence type="predicted"/>
<dbReference type="OMA" id="CEYMMSK"/>
<dbReference type="GO" id="GO:0097177">
    <property type="term" value="F:mitochondrial ribosome binding"/>
    <property type="evidence" value="ECO:0007669"/>
    <property type="project" value="EnsemblFungi"/>
</dbReference>
<dbReference type="HOGENOM" id="CLU_072692_0_1_1"/>
<dbReference type="GO" id="GO:1902775">
    <property type="term" value="P:mitochondrial large ribosomal subunit assembly"/>
    <property type="evidence" value="ECO:0007669"/>
    <property type="project" value="EnsemblFungi"/>
</dbReference>
<evidence type="ECO:0000313" key="1">
    <source>
        <dbReference type="EMBL" id="CCD22399.1"/>
    </source>
</evidence>
<dbReference type="Gene3D" id="3.10.280.10">
    <property type="entry name" value="Mitochondrial glycoprotein"/>
    <property type="match status" value="1"/>
</dbReference>
<protein>
    <recommendedName>
        <fullName evidence="3">Mitochondrial acidic protein MAM33</fullName>
    </recommendedName>
</protein>
<dbReference type="STRING" id="1071378.G0W3L1"/>
<dbReference type="AlphaFoldDB" id="G0W3L1"/>
<dbReference type="GO" id="GO:0009060">
    <property type="term" value="P:aerobic respiration"/>
    <property type="evidence" value="ECO:0007669"/>
    <property type="project" value="EnsemblFungi"/>
</dbReference>
<keyword evidence="2" id="KW-1185">Reference proteome</keyword>
<dbReference type="SUPFAM" id="SSF54529">
    <property type="entry name" value="Mitochondrial glycoprotein MAM33-like"/>
    <property type="match status" value="1"/>
</dbReference>
<dbReference type="GeneID" id="11495476"/>
<sequence length="272" mass="30465">MFISMFGRMAARGALNTVKTPILSQSLKRVAATSPSMRSFVSTKLIFNQQKQNVLESIKSELKIEKEGLSDLSESPFKKFLEDSGFNVVETPGKNEAQIVKKSEDGETVHVNFDVAQVANLPYDSALAENLKDEVNEVNEEPTDPEEEDFDSLGDNFANVNVVITKSDDSALSFELLLNLQEGSFYVDSVTPFKSSKQALDESAEAEISRELVYHGPPFSNLDEELQESLESYLESRGITEELAAFIGSYSEFKENNEYVSWLENMDTFFKK</sequence>
<evidence type="ECO:0008006" key="3">
    <source>
        <dbReference type="Google" id="ProtNLM"/>
    </source>
</evidence>